<comment type="caution">
    <text evidence="2">The sequence shown here is derived from an EMBL/GenBank/DDBJ whole genome shotgun (WGS) entry which is preliminary data.</text>
</comment>
<dbReference type="Pfam" id="PF01026">
    <property type="entry name" value="TatD_DNase"/>
    <property type="match status" value="1"/>
</dbReference>
<dbReference type="PANTHER" id="PTHR46124">
    <property type="entry name" value="D-AMINOACYL-TRNA DEACYLASE"/>
    <property type="match status" value="1"/>
</dbReference>
<dbReference type="PANTHER" id="PTHR46124:SF2">
    <property type="entry name" value="D-AMINOACYL-TRNA DEACYLASE"/>
    <property type="match status" value="1"/>
</dbReference>
<dbReference type="Proteomes" id="UP001343724">
    <property type="component" value="Unassembled WGS sequence"/>
</dbReference>
<dbReference type="InterPro" id="IPR032466">
    <property type="entry name" value="Metal_Hydrolase"/>
</dbReference>
<dbReference type="SUPFAM" id="SSF51556">
    <property type="entry name" value="Metallo-dependent hydrolases"/>
    <property type="match status" value="1"/>
</dbReference>
<dbReference type="PROSITE" id="PS01090">
    <property type="entry name" value="TATD_2"/>
    <property type="match status" value="1"/>
</dbReference>
<organism evidence="2 3">
    <name type="scientific">Adlercreutzia shanghongiae</name>
    <dbReference type="NCBI Taxonomy" id="3111773"/>
    <lineage>
        <taxon>Bacteria</taxon>
        <taxon>Bacillati</taxon>
        <taxon>Actinomycetota</taxon>
        <taxon>Coriobacteriia</taxon>
        <taxon>Eggerthellales</taxon>
        <taxon>Eggerthellaceae</taxon>
        <taxon>Adlercreutzia</taxon>
    </lineage>
</organism>
<dbReference type="RefSeq" id="WP_326454685.1">
    <property type="nucleotide sequence ID" value="NZ_JAYMFH010000007.1"/>
</dbReference>
<dbReference type="InterPro" id="IPR001130">
    <property type="entry name" value="TatD-like"/>
</dbReference>
<reference evidence="2 3" key="1">
    <citation type="submission" date="2024-01" db="EMBL/GenBank/DDBJ databases">
        <title>novel species in genus Adlercreutzia.</title>
        <authorList>
            <person name="Liu X."/>
        </authorList>
    </citation>
    <scope>NUCLEOTIDE SEQUENCE [LARGE SCALE GENOMIC DNA]</scope>
    <source>
        <strain evidence="2 3">R22</strain>
    </source>
</reference>
<proteinExistence type="predicted"/>
<keyword evidence="1 2" id="KW-0378">Hydrolase</keyword>
<dbReference type="GO" id="GO:0016787">
    <property type="term" value="F:hydrolase activity"/>
    <property type="evidence" value="ECO:0007669"/>
    <property type="project" value="UniProtKB-KW"/>
</dbReference>
<gene>
    <name evidence="2" type="ORF">VJ920_06635</name>
</gene>
<evidence type="ECO:0000313" key="2">
    <source>
        <dbReference type="EMBL" id="MEC4294980.1"/>
    </source>
</evidence>
<dbReference type="Gene3D" id="3.20.20.140">
    <property type="entry name" value="Metal-dependent hydrolases"/>
    <property type="match status" value="1"/>
</dbReference>
<accession>A0ABU6IZ83</accession>
<dbReference type="PROSITE" id="PS01091">
    <property type="entry name" value="TATD_3"/>
    <property type="match status" value="1"/>
</dbReference>
<keyword evidence="3" id="KW-1185">Reference proteome</keyword>
<protein>
    <submittedName>
        <fullName evidence="2">TatD family hydrolase</fullName>
    </submittedName>
</protein>
<sequence length="324" mass="35452">MVAEDPLFYDALFRQKRKGGKWRVVPAPVLPGPVADTHAHLQMLQDPALELARAGAHGVSFVETIVDPADDGFATFEALPGWLMEAARVLKVMEDEDDGEAGIVAHPAVPAVRIAAGVHPHNAKDWTPALAADLREHLRDRRVSAVGEIGLDYHYDLSPRDVQKDIFRAQVRLAKEAGLPVALHMREAHDDGFAILSEEGFPAAGTLLHCFNLDAAELARWVEAGCYIAFGGPVTFKRADEVREAAALVPADRLLTETDSPYMTPEPLRGTDCGPAHTIYTAEKLCEVRGAQTPEARAELLAQLYENAQRLLNRPATPWQNERA</sequence>
<evidence type="ECO:0000313" key="3">
    <source>
        <dbReference type="Proteomes" id="UP001343724"/>
    </source>
</evidence>
<dbReference type="EMBL" id="JAYMFH010000007">
    <property type="protein sequence ID" value="MEC4294980.1"/>
    <property type="molecule type" value="Genomic_DNA"/>
</dbReference>
<dbReference type="InterPro" id="IPR018228">
    <property type="entry name" value="DNase_TatD-rel_CS"/>
</dbReference>
<evidence type="ECO:0000256" key="1">
    <source>
        <dbReference type="ARBA" id="ARBA00022801"/>
    </source>
</evidence>
<name>A0ABU6IZ83_9ACTN</name>
<dbReference type="CDD" id="cd01310">
    <property type="entry name" value="TatD_DNAse"/>
    <property type="match status" value="1"/>
</dbReference>